<dbReference type="FunFam" id="3.20.20.70:FF:000059">
    <property type="entry name" value="N-ethylmaleimide reductase, FMN-linked"/>
    <property type="match status" value="1"/>
</dbReference>
<dbReference type="InterPro" id="IPR001155">
    <property type="entry name" value="OxRdtase_FMN_N"/>
</dbReference>
<reference evidence="6" key="1">
    <citation type="submission" date="2011-06" db="EMBL/GenBank/DDBJ databases">
        <authorList>
            <consortium name="US DOE Joint Genome Institute (JGI-PGF)"/>
            <person name="Lucas S."/>
            <person name="Han J."/>
            <person name="Lapidus A."/>
            <person name="Cheng J.-F."/>
            <person name="Goodwin L."/>
            <person name="Pitluck S."/>
            <person name="Peters L."/>
            <person name="Land M.L."/>
            <person name="Hauser L."/>
            <person name="Vogl K."/>
            <person name="Liu Z."/>
            <person name="Overmann J."/>
            <person name="Frigaard N.-U."/>
            <person name="Bryant D.A."/>
            <person name="Woyke T.J."/>
        </authorList>
    </citation>
    <scope>NUCLEOTIDE SEQUENCE [LARGE SCALE GENOMIC DNA]</scope>
    <source>
        <strain evidence="6">970</strain>
    </source>
</reference>
<dbReference type="CDD" id="cd02933">
    <property type="entry name" value="OYE_like_FMN"/>
    <property type="match status" value="1"/>
</dbReference>
<organism evidence="5 6">
    <name type="scientific">Thiorhodovibrio frisius</name>
    <dbReference type="NCBI Taxonomy" id="631362"/>
    <lineage>
        <taxon>Bacteria</taxon>
        <taxon>Pseudomonadati</taxon>
        <taxon>Pseudomonadota</taxon>
        <taxon>Gammaproteobacteria</taxon>
        <taxon>Chromatiales</taxon>
        <taxon>Chromatiaceae</taxon>
        <taxon>Thiorhodovibrio</taxon>
    </lineage>
</organism>
<dbReference type="AlphaFoldDB" id="H8YZ75"/>
<dbReference type="eggNOG" id="COG1902">
    <property type="taxonomic scope" value="Bacteria"/>
</dbReference>
<evidence type="ECO:0000313" key="6">
    <source>
        <dbReference type="Proteomes" id="UP000002964"/>
    </source>
</evidence>
<dbReference type="PANTHER" id="PTHR22893:SF91">
    <property type="entry name" value="NADPH DEHYDROGENASE 2-RELATED"/>
    <property type="match status" value="1"/>
</dbReference>
<dbReference type="GO" id="GO:0016628">
    <property type="term" value="F:oxidoreductase activity, acting on the CH-CH group of donors, NAD or NADP as acceptor"/>
    <property type="evidence" value="ECO:0007669"/>
    <property type="project" value="UniProtKB-ARBA"/>
</dbReference>
<gene>
    <name evidence="5" type="ORF">Thi970DRAFT_02243</name>
</gene>
<comment type="similarity">
    <text evidence="2">Belongs to the NADH:flavin oxidoreductase/NADH oxidase family.</text>
</comment>
<dbReference type="SUPFAM" id="SSF51395">
    <property type="entry name" value="FMN-linked oxidoreductases"/>
    <property type="match status" value="1"/>
</dbReference>
<reference evidence="5 6" key="2">
    <citation type="submission" date="2011-11" db="EMBL/GenBank/DDBJ databases">
        <authorList>
            <consortium name="US DOE Joint Genome Institute"/>
            <person name="Lucas S."/>
            <person name="Han J."/>
            <person name="Lapidus A."/>
            <person name="Cheng J.-F."/>
            <person name="Goodwin L."/>
            <person name="Pitluck S."/>
            <person name="Peters L."/>
            <person name="Ovchinnikova G."/>
            <person name="Zhang X."/>
            <person name="Detter J.C."/>
            <person name="Han C."/>
            <person name="Tapia R."/>
            <person name="Land M."/>
            <person name="Hauser L."/>
            <person name="Kyrpides N."/>
            <person name="Ivanova N."/>
            <person name="Pagani I."/>
            <person name="Vogl K."/>
            <person name="Liu Z."/>
            <person name="Overmann J."/>
            <person name="Frigaard N.-U."/>
            <person name="Bryant D."/>
            <person name="Woyke T."/>
        </authorList>
    </citation>
    <scope>NUCLEOTIDE SEQUENCE [LARGE SCALE GENOMIC DNA]</scope>
    <source>
        <strain evidence="5 6">970</strain>
    </source>
</reference>
<accession>H8YZ75</accession>
<dbReference type="InterPro" id="IPR013785">
    <property type="entry name" value="Aldolase_TIM"/>
</dbReference>
<dbReference type="RefSeq" id="WP_009148586.1">
    <property type="nucleotide sequence ID" value="NZ_CP121471.1"/>
</dbReference>
<dbReference type="Pfam" id="PF00724">
    <property type="entry name" value="Oxidored_FMN"/>
    <property type="match status" value="1"/>
</dbReference>
<dbReference type="GO" id="GO:0005829">
    <property type="term" value="C:cytosol"/>
    <property type="evidence" value="ECO:0007669"/>
    <property type="project" value="TreeGrafter"/>
</dbReference>
<dbReference type="Gene3D" id="3.20.20.70">
    <property type="entry name" value="Aldolase class I"/>
    <property type="match status" value="1"/>
</dbReference>
<protein>
    <submittedName>
        <fullName evidence="5">NADH:flavin oxidoreductase</fullName>
    </submittedName>
</protein>
<comment type="cofactor">
    <cofactor evidence="1">
        <name>FMN</name>
        <dbReference type="ChEBI" id="CHEBI:58210"/>
    </cofactor>
</comment>
<dbReference type="EMBL" id="JH603169">
    <property type="protein sequence ID" value="EIC22002.1"/>
    <property type="molecule type" value="Genomic_DNA"/>
</dbReference>
<evidence type="ECO:0000256" key="3">
    <source>
        <dbReference type="ARBA" id="ARBA00023002"/>
    </source>
</evidence>
<evidence type="ECO:0000259" key="4">
    <source>
        <dbReference type="Pfam" id="PF00724"/>
    </source>
</evidence>
<dbReference type="Proteomes" id="UP000002964">
    <property type="component" value="Unassembled WGS sequence"/>
</dbReference>
<dbReference type="InterPro" id="IPR045247">
    <property type="entry name" value="Oye-like"/>
</dbReference>
<proteinExistence type="inferred from homology"/>
<name>H8YZ75_9GAMM</name>
<evidence type="ECO:0000313" key="5">
    <source>
        <dbReference type="EMBL" id="EIC22002.1"/>
    </source>
</evidence>
<dbReference type="HOGENOM" id="CLU_012153_0_2_6"/>
<dbReference type="STRING" id="631362.Thi970DRAFT_02243"/>
<evidence type="ECO:0000256" key="2">
    <source>
        <dbReference type="ARBA" id="ARBA00005979"/>
    </source>
</evidence>
<sequence length="370" mass="39402">MTERADDPLFSPLTAGELELPNRIVLAPLTRSRAGQPGNVPRQLNADYYAQRAGAGLILSEATNISQIATGYALTPGIYTDQQVAGWRLVTDAVHAAGGRMLLQLWHCGRMSHESLHPGEAPRAPSAIRCDSCQVFTVDAEGRGGLTPVSPPQAMTAAEIKSTIDDYARAARNAMAAGFDGVQVHSANGYLLHQFLASNTNTRTDGYGGSLTNRCRLLFEVMDAVLAEVPAGRVSVRLSPLFGLNGMADANPADTFGTVAAHLNRLGIAVLEIADTDVMAGAEPRMEQMRDFTRKRFDGALMLNGGYTPERARATISAGDGDCVSFGRLFLANPDLPERIGRDGPYNEPNQATFYGGGAEGYTDYPALAG</sequence>
<feature type="domain" description="NADH:flavin oxidoreductase/NADH oxidase N-terminal" evidence="4">
    <location>
        <begin position="9"/>
        <end position="342"/>
    </location>
</feature>
<keyword evidence="6" id="KW-1185">Reference proteome</keyword>
<dbReference type="PANTHER" id="PTHR22893">
    <property type="entry name" value="NADH OXIDOREDUCTASE-RELATED"/>
    <property type="match status" value="1"/>
</dbReference>
<dbReference type="GO" id="GO:0010181">
    <property type="term" value="F:FMN binding"/>
    <property type="evidence" value="ECO:0007669"/>
    <property type="project" value="InterPro"/>
</dbReference>
<dbReference type="OrthoDB" id="8523426at2"/>
<keyword evidence="3" id="KW-0560">Oxidoreductase</keyword>
<evidence type="ECO:0000256" key="1">
    <source>
        <dbReference type="ARBA" id="ARBA00001917"/>
    </source>
</evidence>